<protein>
    <submittedName>
        <fullName evidence="2">Uncharacterized protein</fullName>
    </submittedName>
</protein>
<keyword evidence="3" id="KW-1185">Reference proteome</keyword>
<proteinExistence type="predicted"/>
<dbReference type="Proteomes" id="UP000886998">
    <property type="component" value="Unassembled WGS sequence"/>
</dbReference>
<evidence type="ECO:0000313" key="3">
    <source>
        <dbReference type="Proteomes" id="UP000886998"/>
    </source>
</evidence>
<evidence type="ECO:0000313" key="1">
    <source>
        <dbReference type="EMBL" id="GFY55766.1"/>
    </source>
</evidence>
<organism evidence="2 3">
    <name type="scientific">Trichonephila inaurata madagascariensis</name>
    <dbReference type="NCBI Taxonomy" id="2747483"/>
    <lineage>
        <taxon>Eukaryota</taxon>
        <taxon>Metazoa</taxon>
        <taxon>Ecdysozoa</taxon>
        <taxon>Arthropoda</taxon>
        <taxon>Chelicerata</taxon>
        <taxon>Arachnida</taxon>
        <taxon>Araneae</taxon>
        <taxon>Araneomorphae</taxon>
        <taxon>Entelegynae</taxon>
        <taxon>Araneoidea</taxon>
        <taxon>Nephilidae</taxon>
        <taxon>Trichonephila</taxon>
        <taxon>Trichonephila inaurata</taxon>
    </lineage>
</organism>
<reference evidence="2" key="1">
    <citation type="submission" date="2020-08" db="EMBL/GenBank/DDBJ databases">
        <title>Multicomponent nature underlies the extraordinary mechanical properties of spider dragline silk.</title>
        <authorList>
            <person name="Kono N."/>
            <person name="Nakamura H."/>
            <person name="Mori M."/>
            <person name="Yoshida Y."/>
            <person name="Ohtoshi R."/>
            <person name="Malay A.D."/>
            <person name="Moran D.A.P."/>
            <person name="Tomita M."/>
            <person name="Numata K."/>
            <person name="Arakawa K."/>
        </authorList>
    </citation>
    <scope>NUCLEOTIDE SEQUENCE</scope>
</reference>
<dbReference type="EMBL" id="BMAV01010565">
    <property type="protein sequence ID" value="GFY55766.1"/>
    <property type="molecule type" value="Genomic_DNA"/>
</dbReference>
<dbReference type="EMBL" id="BMAV01014951">
    <property type="protein sequence ID" value="GFY63843.1"/>
    <property type="molecule type" value="Genomic_DNA"/>
</dbReference>
<evidence type="ECO:0000313" key="2">
    <source>
        <dbReference type="EMBL" id="GFY63843.1"/>
    </source>
</evidence>
<dbReference type="AlphaFoldDB" id="A0A8X7CC25"/>
<gene>
    <name evidence="1" type="ORF">TNIN_264611</name>
    <name evidence="2" type="ORF">TNIN_333291</name>
</gene>
<accession>A0A8X7CC25</accession>
<name>A0A8X7CC25_9ARAC</name>
<comment type="caution">
    <text evidence="2">The sequence shown here is derived from an EMBL/GenBank/DDBJ whole genome shotgun (WGS) entry which is preliminary data.</text>
</comment>
<sequence>MSSCEYNNPFCFNIFPKLIWYNILRFNPDQSLFNQQPDGFYRQEDGRRGNPIQQYNLMDEDILTVVPLVIMHYALGMWPRISSEDKYRQQAPKY</sequence>